<dbReference type="HOGENOM" id="CLU_049301_9_2_1"/>
<dbReference type="SUPFAM" id="SSF52402">
    <property type="entry name" value="Adenine nucleotide alpha hydrolases-like"/>
    <property type="match status" value="1"/>
</dbReference>
<dbReference type="PANTHER" id="PTHR46989">
    <property type="entry name" value="USP DOMAIN-CONTAINING PROTEIN"/>
    <property type="match status" value="1"/>
</dbReference>
<accession>A0A1W2WLV9</accession>
<protein>
    <submittedName>
        <fullName evidence="2">Universal stress protein Sll1388</fullName>
    </submittedName>
</protein>
<dbReference type="InterPro" id="IPR006015">
    <property type="entry name" value="Universal_stress_UspA"/>
</dbReference>
<organism evidence="2 3">
    <name type="scientific">Ciona intestinalis</name>
    <name type="common">Transparent sea squirt</name>
    <name type="synonym">Ascidia intestinalis</name>
    <dbReference type="NCBI Taxonomy" id="7719"/>
    <lineage>
        <taxon>Eukaryota</taxon>
        <taxon>Metazoa</taxon>
        <taxon>Chordata</taxon>
        <taxon>Tunicata</taxon>
        <taxon>Ascidiacea</taxon>
        <taxon>Phlebobranchia</taxon>
        <taxon>Cionidae</taxon>
        <taxon>Ciona</taxon>
    </lineage>
</organism>
<dbReference type="CDD" id="cd23659">
    <property type="entry name" value="USP_At3g01520-like"/>
    <property type="match status" value="1"/>
</dbReference>
<name>H2XTS1_CIOIN</name>
<dbReference type="Proteomes" id="UP000008144">
    <property type="component" value="Unassembled WGS sequence"/>
</dbReference>
<dbReference type="InterPro" id="IPR006016">
    <property type="entry name" value="UspA"/>
</dbReference>
<dbReference type="STRING" id="7719.ENSCINP00000033055"/>
<proteinExistence type="predicted"/>
<keyword evidence="3" id="KW-1185">Reference proteome</keyword>
<gene>
    <name evidence="2" type="primary">LOC100180822</name>
</gene>
<reference evidence="3" key="1">
    <citation type="journal article" date="2002" name="Science">
        <title>The draft genome of Ciona intestinalis: insights into chordate and vertebrate origins.</title>
        <authorList>
            <person name="Dehal P."/>
            <person name="Satou Y."/>
            <person name="Campbell R.K."/>
            <person name="Chapman J."/>
            <person name="Degnan B."/>
            <person name="De Tomaso A."/>
            <person name="Davidson B."/>
            <person name="Di Gregorio A."/>
            <person name="Gelpke M."/>
            <person name="Goodstein D.M."/>
            <person name="Harafuji N."/>
            <person name="Hastings K.E."/>
            <person name="Ho I."/>
            <person name="Hotta K."/>
            <person name="Huang W."/>
            <person name="Kawashima T."/>
            <person name="Lemaire P."/>
            <person name="Martinez D."/>
            <person name="Meinertzhagen I.A."/>
            <person name="Necula S."/>
            <person name="Nonaka M."/>
            <person name="Putnam N."/>
            <person name="Rash S."/>
            <person name="Saiga H."/>
            <person name="Satake M."/>
            <person name="Terry A."/>
            <person name="Yamada L."/>
            <person name="Wang H.G."/>
            <person name="Awazu S."/>
            <person name="Azumi K."/>
            <person name="Boore J."/>
            <person name="Branno M."/>
            <person name="Chin-Bow S."/>
            <person name="DeSantis R."/>
            <person name="Doyle S."/>
            <person name="Francino P."/>
            <person name="Keys D.N."/>
            <person name="Haga S."/>
            <person name="Hayashi H."/>
            <person name="Hino K."/>
            <person name="Imai K.S."/>
            <person name="Inaba K."/>
            <person name="Kano S."/>
            <person name="Kobayashi K."/>
            <person name="Kobayashi M."/>
            <person name="Lee B.I."/>
            <person name="Makabe K.W."/>
            <person name="Manohar C."/>
            <person name="Matassi G."/>
            <person name="Medina M."/>
            <person name="Mochizuki Y."/>
            <person name="Mount S."/>
            <person name="Morishita T."/>
            <person name="Miura S."/>
            <person name="Nakayama A."/>
            <person name="Nishizaka S."/>
            <person name="Nomoto H."/>
            <person name="Ohta F."/>
            <person name="Oishi K."/>
            <person name="Rigoutsos I."/>
            <person name="Sano M."/>
            <person name="Sasaki A."/>
            <person name="Sasakura Y."/>
            <person name="Shoguchi E."/>
            <person name="Shin-i T."/>
            <person name="Spagnuolo A."/>
            <person name="Stainier D."/>
            <person name="Suzuki M.M."/>
            <person name="Tassy O."/>
            <person name="Takatori N."/>
            <person name="Tokuoka M."/>
            <person name="Yagi K."/>
            <person name="Yoshizaki F."/>
            <person name="Wada S."/>
            <person name="Zhang C."/>
            <person name="Hyatt P.D."/>
            <person name="Larimer F."/>
            <person name="Detter C."/>
            <person name="Doggett N."/>
            <person name="Glavina T."/>
            <person name="Hawkins T."/>
            <person name="Richardson P."/>
            <person name="Lucas S."/>
            <person name="Kohara Y."/>
            <person name="Levine M."/>
            <person name="Satoh N."/>
            <person name="Rokhsar D.S."/>
        </authorList>
    </citation>
    <scope>NUCLEOTIDE SEQUENCE [LARGE SCALE GENOMIC DNA]</scope>
</reference>
<evidence type="ECO:0000313" key="3">
    <source>
        <dbReference type="Proteomes" id="UP000008144"/>
    </source>
</evidence>
<dbReference type="GeneID" id="100180822"/>
<reference evidence="2" key="3">
    <citation type="submission" date="2025-09" db="UniProtKB">
        <authorList>
            <consortium name="Ensembl"/>
        </authorList>
    </citation>
    <scope>IDENTIFICATION</scope>
</reference>
<accession>H2XTS1</accession>
<evidence type="ECO:0000313" key="2">
    <source>
        <dbReference type="Ensembl" id="ENSCINP00000033055.1"/>
    </source>
</evidence>
<dbReference type="PRINTS" id="PR01438">
    <property type="entry name" value="UNVRSLSTRESS"/>
</dbReference>
<dbReference type="Pfam" id="PF00582">
    <property type="entry name" value="Usp"/>
    <property type="match status" value="1"/>
</dbReference>
<dbReference type="GeneTree" id="ENSGT00390000014691"/>
<dbReference type="InParanoid" id="H2XTS1"/>
<dbReference type="PANTHER" id="PTHR46989:SF3">
    <property type="entry name" value="USPA DOMAIN-CONTAINING PROTEIN"/>
    <property type="match status" value="1"/>
</dbReference>
<dbReference type="FunCoup" id="H2XTS1">
    <property type="interactions" value="1"/>
</dbReference>
<dbReference type="KEGG" id="cin:100180822"/>
<sequence length="146" mass="16504">MKVFIAVDNSELAEKAFDWYYRELHKDGNDVLVAHSAEYPHIGSYAFLGGQLPVEEIHAASAEATRKYEALKEKYLKKIEDQQSAKIFFEVHEKPAEGLVKMAEKSHCDFIVIGSRGLGAVRRTILGSISDYVMHHAKVPVMVFHK</sequence>
<dbReference type="AlphaFoldDB" id="H2XTS1"/>
<dbReference type="RefSeq" id="XP_002130913.1">
    <property type="nucleotide sequence ID" value="XM_002130877.3"/>
</dbReference>
<reference evidence="2" key="2">
    <citation type="submission" date="2025-08" db="UniProtKB">
        <authorList>
            <consortium name="Ensembl"/>
        </authorList>
    </citation>
    <scope>IDENTIFICATION</scope>
</reference>
<dbReference type="OrthoDB" id="843225at2759"/>
<dbReference type="InterPro" id="IPR014729">
    <property type="entry name" value="Rossmann-like_a/b/a_fold"/>
</dbReference>
<feature type="domain" description="UspA" evidence="1">
    <location>
        <begin position="2"/>
        <end position="145"/>
    </location>
</feature>
<dbReference type="OMA" id="VSCEMAK"/>
<dbReference type="Gene3D" id="3.40.50.620">
    <property type="entry name" value="HUPs"/>
    <property type="match status" value="1"/>
</dbReference>
<dbReference type="Ensembl" id="ENSCINT00000032175.1">
    <property type="protein sequence ID" value="ENSCINP00000033055.1"/>
    <property type="gene ID" value="ENSCING00000021416.1"/>
</dbReference>
<evidence type="ECO:0000259" key="1">
    <source>
        <dbReference type="Pfam" id="PF00582"/>
    </source>
</evidence>